<keyword evidence="2" id="KW-1185">Reference proteome</keyword>
<name>A0ABR1ALD6_POLSC</name>
<comment type="caution">
    <text evidence="1">The sequence shown here is derived from an EMBL/GenBank/DDBJ whole genome shotgun (WGS) entry which is preliminary data.</text>
</comment>
<organism evidence="1 2">
    <name type="scientific">Polyplax serrata</name>
    <name type="common">Common mouse louse</name>
    <dbReference type="NCBI Taxonomy" id="468196"/>
    <lineage>
        <taxon>Eukaryota</taxon>
        <taxon>Metazoa</taxon>
        <taxon>Ecdysozoa</taxon>
        <taxon>Arthropoda</taxon>
        <taxon>Hexapoda</taxon>
        <taxon>Insecta</taxon>
        <taxon>Pterygota</taxon>
        <taxon>Neoptera</taxon>
        <taxon>Paraneoptera</taxon>
        <taxon>Psocodea</taxon>
        <taxon>Troctomorpha</taxon>
        <taxon>Phthiraptera</taxon>
        <taxon>Anoplura</taxon>
        <taxon>Polyplacidae</taxon>
        <taxon>Polyplax</taxon>
    </lineage>
</organism>
<dbReference type="Proteomes" id="UP001359485">
    <property type="component" value="Unassembled WGS sequence"/>
</dbReference>
<gene>
    <name evidence="1" type="ORF">RUM44_001915</name>
</gene>
<reference evidence="1 2" key="1">
    <citation type="submission" date="2023-09" db="EMBL/GenBank/DDBJ databases">
        <title>Genomes of two closely related lineages of the louse Polyplax serrata with different host specificities.</title>
        <authorList>
            <person name="Martinu J."/>
            <person name="Tarabai H."/>
            <person name="Stefka J."/>
            <person name="Hypsa V."/>
        </authorList>
    </citation>
    <scope>NUCLEOTIDE SEQUENCE [LARGE SCALE GENOMIC DNA]</scope>
    <source>
        <strain evidence="1">98ZLc_SE</strain>
    </source>
</reference>
<sequence length="174" mass="19681">MIKTILSCGELTIIKRKNHVGYRRRYWYPRRNISRRTPIDPVITEVTSIGRTIIHQESRSHVISVNWNGEDRIDALHGHPEMYAGSIKTPDEGFGKKAFEQKPQKKIAICSGGRQSFCFVGVDRRQSRRIGWVISAGLSYVTTLPDDSVQVPGKQLSCTSGLTVTPRNPVFKSR</sequence>
<protein>
    <submittedName>
        <fullName evidence="1">Uncharacterized protein</fullName>
    </submittedName>
</protein>
<evidence type="ECO:0000313" key="2">
    <source>
        <dbReference type="Proteomes" id="UP001359485"/>
    </source>
</evidence>
<dbReference type="EMBL" id="JAWJWF010000047">
    <property type="protein sequence ID" value="KAK6622108.1"/>
    <property type="molecule type" value="Genomic_DNA"/>
</dbReference>
<proteinExistence type="predicted"/>
<evidence type="ECO:0000313" key="1">
    <source>
        <dbReference type="EMBL" id="KAK6622108.1"/>
    </source>
</evidence>
<accession>A0ABR1ALD6</accession>